<dbReference type="AlphaFoldDB" id="A0A0L0NZ59"/>
<sequence>MVAKRGTQEILGRKSWGSGTGAQSLGQEKLDYVGALNLAPWLFRWRHKKQ</sequence>
<gene>
    <name evidence="2" type="ORF">QG37_03577</name>
</gene>
<evidence type="ECO:0000313" key="2">
    <source>
        <dbReference type="EMBL" id="KND99442.1"/>
    </source>
</evidence>
<name>A0A0L0NZ59_CANAR</name>
<feature type="region of interest" description="Disordered" evidence="1">
    <location>
        <begin position="1"/>
        <end position="23"/>
    </location>
</feature>
<evidence type="ECO:0000256" key="1">
    <source>
        <dbReference type="SAM" id="MobiDB-lite"/>
    </source>
</evidence>
<dbReference type="Proteomes" id="UP000037122">
    <property type="component" value="Unassembled WGS sequence"/>
</dbReference>
<dbReference type="EMBL" id="LGST01000023">
    <property type="protein sequence ID" value="KND99442.1"/>
    <property type="molecule type" value="Genomic_DNA"/>
</dbReference>
<comment type="caution">
    <text evidence="2">The sequence shown here is derived from an EMBL/GenBank/DDBJ whole genome shotgun (WGS) entry which is preliminary data.</text>
</comment>
<accession>A0A0L0NZ59</accession>
<proteinExistence type="predicted"/>
<organism evidence="2 3">
    <name type="scientific">Candidozyma auris</name>
    <name type="common">Yeast</name>
    <name type="synonym">Candida auris</name>
    <dbReference type="NCBI Taxonomy" id="498019"/>
    <lineage>
        <taxon>Eukaryota</taxon>
        <taxon>Fungi</taxon>
        <taxon>Dikarya</taxon>
        <taxon>Ascomycota</taxon>
        <taxon>Saccharomycotina</taxon>
        <taxon>Pichiomycetes</taxon>
        <taxon>Metschnikowiaceae</taxon>
        <taxon>Candidozyma</taxon>
    </lineage>
</organism>
<dbReference type="VEuPathDB" id="FungiDB:QG37_03577"/>
<protein>
    <submittedName>
        <fullName evidence="2">Uncharacterized protein</fullName>
    </submittedName>
</protein>
<reference evidence="3" key="1">
    <citation type="journal article" date="2015" name="BMC Genomics">
        <title>Draft genome of a commonly misdiagnosed multidrug resistant pathogen Candida auris.</title>
        <authorList>
            <person name="Chatterjee S."/>
            <person name="Alampalli S.V."/>
            <person name="Nageshan R.K."/>
            <person name="Chettiar S.T."/>
            <person name="Joshi S."/>
            <person name="Tatu U.S."/>
        </authorList>
    </citation>
    <scope>NUCLEOTIDE SEQUENCE [LARGE SCALE GENOMIC DNA]</scope>
    <source>
        <strain evidence="3">6684</strain>
    </source>
</reference>
<evidence type="ECO:0000313" key="3">
    <source>
        <dbReference type="Proteomes" id="UP000037122"/>
    </source>
</evidence>